<name>A0A7R7MZN9_MYCIT</name>
<evidence type="ECO:0000313" key="1">
    <source>
        <dbReference type="EMBL" id="BCP02539.1"/>
    </source>
</evidence>
<dbReference type="RefSeq" id="WP_202349082.1">
    <property type="nucleotide sequence ID" value="NZ_AP024256.1"/>
</dbReference>
<evidence type="ECO:0000313" key="2">
    <source>
        <dbReference type="Proteomes" id="UP000595205"/>
    </source>
</evidence>
<dbReference type="AlphaFoldDB" id="A0A7R7MZN9"/>
<accession>A0A7R7MZN9</accession>
<dbReference type="EMBL" id="AP024256">
    <property type="protein sequence ID" value="BCP02539.1"/>
    <property type="molecule type" value="Genomic_DNA"/>
</dbReference>
<gene>
    <name evidence="1" type="ORF">MINTM018_53080</name>
</gene>
<reference evidence="1 2" key="1">
    <citation type="submission" date="2020-12" db="EMBL/GenBank/DDBJ databases">
        <title>Genome sequence of clinical Mycobacterium intracellulare strains.</title>
        <authorList>
            <person name="Tateishi Y."/>
            <person name="Matsumoto S."/>
            <person name="Fukushima Y."/>
            <person name="Nakajima C."/>
            <person name="Suzuki Y."/>
        </authorList>
    </citation>
    <scope>NUCLEOTIDE SEQUENCE [LARGE SCALE GENOMIC DNA]</scope>
    <source>
        <strain evidence="1 2">M018</strain>
        <plasmid evidence="1 2">pM018</plasmid>
    </source>
</reference>
<dbReference type="Proteomes" id="UP000595205">
    <property type="component" value="Plasmid pM018"/>
</dbReference>
<proteinExistence type="predicted"/>
<organism evidence="1 2">
    <name type="scientific">Mycobacterium intracellulare</name>
    <dbReference type="NCBI Taxonomy" id="1767"/>
    <lineage>
        <taxon>Bacteria</taxon>
        <taxon>Bacillati</taxon>
        <taxon>Actinomycetota</taxon>
        <taxon>Actinomycetes</taxon>
        <taxon>Mycobacteriales</taxon>
        <taxon>Mycobacteriaceae</taxon>
        <taxon>Mycobacterium</taxon>
        <taxon>Mycobacterium avium complex (MAC)</taxon>
    </lineage>
</organism>
<geneLocation type="plasmid" evidence="1 2">
    <name>pM018</name>
</geneLocation>
<protein>
    <submittedName>
        <fullName evidence="1">Uncharacterized protein</fullName>
    </submittedName>
</protein>
<keyword evidence="1" id="KW-0614">Plasmid</keyword>
<sequence length="60" mass="6459">MDIPLFPGAFAEMREDDAASSETDTVILSLHSRVPKEKLQPGVLEAMIEAFRTVVGGIDG</sequence>